<dbReference type="InterPro" id="IPR012338">
    <property type="entry name" value="Beta-lactam/transpept-like"/>
</dbReference>
<dbReference type="GO" id="GO:0005886">
    <property type="term" value="C:plasma membrane"/>
    <property type="evidence" value="ECO:0007669"/>
    <property type="project" value="UniProtKB-SubCell"/>
</dbReference>
<dbReference type="GO" id="GO:0071555">
    <property type="term" value="P:cell wall organization"/>
    <property type="evidence" value="ECO:0007669"/>
    <property type="project" value="UniProtKB-KW"/>
</dbReference>
<proteinExistence type="inferred from homology"/>
<keyword evidence="8" id="KW-1133">Transmembrane helix</keyword>
<evidence type="ECO:0000256" key="10">
    <source>
        <dbReference type="ARBA" id="ARBA00023316"/>
    </source>
</evidence>
<evidence type="ECO:0000256" key="1">
    <source>
        <dbReference type="ARBA" id="ARBA00004167"/>
    </source>
</evidence>
<keyword evidence="9" id="KW-0472">Membrane</keyword>
<dbReference type="AlphaFoldDB" id="A0A229UW34"/>
<dbReference type="EMBL" id="NMQW01000004">
    <property type="protein sequence ID" value="OXM87608.1"/>
    <property type="molecule type" value="Genomic_DNA"/>
</dbReference>
<evidence type="ECO:0000313" key="13">
    <source>
        <dbReference type="EMBL" id="OXM87608.1"/>
    </source>
</evidence>
<dbReference type="InterPro" id="IPR036138">
    <property type="entry name" value="PBP_dimer_sf"/>
</dbReference>
<dbReference type="PANTHER" id="PTHR30627">
    <property type="entry name" value="PEPTIDOGLYCAN D,D-TRANSPEPTIDASE"/>
    <property type="match status" value="1"/>
</dbReference>
<reference evidence="13 14" key="1">
    <citation type="submission" date="2017-07" db="EMBL/GenBank/DDBJ databases">
        <title>Genome sequencing and assembly of Paenibacillus rigui.</title>
        <authorList>
            <person name="Mayilraj S."/>
        </authorList>
    </citation>
    <scope>NUCLEOTIDE SEQUENCE [LARGE SCALE GENOMIC DNA]</scope>
    <source>
        <strain evidence="13 14">JCM 16352</strain>
    </source>
</reference>
<evidence type="ECO:0000256" key="3">
    <source>
        <dbReference type="ARBA" id="ARBA00007171"/>
    </source>
</evidence>
<organism evidence="13 14">
    <name type="scientific">Paenibacillus rigui</name>
    <dbReference type="NCBI Taxonomy" id="554312"/>
    <lineage>
        <taxon>Bacteria</taxon>
        <taxon>Bacillati</taxon>
        <taxon>Bacillota</taxon>
        <taxon>Bacilli</taxon>
        <taxon>Bacillales</taxon>
        <taxon>Paenibacillaceae</taxon>
        <taxon>Paenibacillus</taxon>
    </lineage>
</organism>
<keyword evidence="14" id="KW-1185">Reference proteome</keyword>
<keyword evidence="7" id="KW-0573">Peptidoglycan synthesis</keyword>
<sequence length="643" mass="71184">MLFSVLIVRLAILQFVEGKYLKEVENQVSNSDSPIAPIRGTIYDRTGYAIAQSRSMQSLYYRVEGRATNRDEIIELAKTLEGIFAKYGKQPQMKPLTAAEILKLMDVGFDMDKVKTKEPSYFYVPRRIKADLSRDEIAYLSEHRDQLKGIEIFEDSIRLYDSQTISAQLVGYMKRFSAARNPVSGLEYYRSKTDEYLDVEDVGFDGLELMYQEELRGKKGLKRYPVNAVQKIVGPATIVPPEKGHNLYLTIDKNIQLATEQAIMDQLTLIRNRSLAGEYGYAPNARSGYAVAMEVKTGKIVAMASMPDYDTNTWTGGMSTEEYNQIKPFINNGTITTSYPDYPEKEIPKHPSSLLYMGSTIKPLTILVGLSEGVITPNSTYNDTGSFSFGLNNNAKISNSDGHAYGLLNPMTAIQNSSNTFMSAMVGIPLYNKYGGKSKVMDVWAEHLAGFGLGIKTGSNLPNEYEGSNEFFKNAKTSSPQSAMVYASWGQNEKYTTLQLAQYAATLASRGKRMQPQFVEKITTSNGQLVKGYEPVLLNEVNYPKNYWDTVIRGMKSGAEGIEELPFQVARKTGTSTQDVPGGRVDNGVFISFAPVDDPVLAVAVVIPEGRFGRYSASPVAAKIYQAYDQYVGGLSSSGGKAK</sequence>
<dbReference type="Pfam" id="PF03717">
    <property type="entry name" value="PBP_dimer"/>
    <property type="match status" value="1"/>
</dbReference>
<evidence type="ECO:0000256" key="6">
    <source>
        <dbReference type="ARBA" id="ARBA00022960"/>
    </source>
</evidence>
<dbReference type="Gene3D" id="3.90.1310.10">
    <property type="entry name" value="Penicillin-binding protein 2a (Domain 2)"/>
    <property type="match status" value="1"/>
</dbReference>
<evidence type="ECO:0000256" key="7">
    <source>
        <dbReference type="ARBA" id="ARBA00022984"/>
    </source>
</evidence>
<keyword evidence="10" id="KW-0961">Cell wall biogenesis/degradation</keyword>
<dbReference type="OrthoDB" id="9770103at2"/>
<protein>
    <submittedName>
        <fullName evidence="13">Cell division protein FtsI</fullName>
    </submittedName>
</protein>
<comment type="caution">
    <text evidence="13">The sequence shown here is derived from an EMBL/GenBank/DDBJ whole genome shotgun (WGS) entry which is preliminary data.</text>
</comment>
<evidence type="ECO:0000313" key="14">
    <source>
        <dbReference type="Proteomes" id="UP000215509"/>
    </source>
</evidence>
<comment type="similarity">
    <text evidence="3">Belongs to the transpeptidase family.</text>
</comment>
<keyword evidence="5" id="KW-0812">Transmembrane</keyword>
<dbReference type="SUPFAM" id="SSF56601">
    <property type="entry name" value="beta-lactamase/transpeptidase-like"/>
    <property type="match status" value="1"/>
</dbReference>
<feature type="domain" description="Penicillin-binding protein transpeptidase" evidence="11">
    <location>
        <begin position="288"/>
        <end position="625"/>
    </location>
</feature>
<evidence type="ECO:0000256" key="5">
    <source>
        <dbReference type="ARBA" id="ARBA00022692"/>
    </source>
</evidence>
<keyword evidence="6" id="KW-0133">Cell shape</keyword>
<evidence type="ECO:0000259" key="12">
    <source>
        <dbReference type="Pfam" id="PF03717"/>
    </source>
</evidence>
<dbReference type="InterPro" id="IPR005311">
    <property type="entry name" value="PBP_dimer"/>
</dbReference>
<accession>A0A229UW34</accession>
<keyword evidence="4" id="KW-1003">Cell membrane</keyword>
<dbReference type="InterPro" id="IPR050515">
    <property type="entry name" value="Beta-lactam/transpept"/>
</dbReference>
<comment type="subcellular location">
    <subcellularLocation>
        <location evidence="2">Cell membrane</location>
    </subcellularLocation>
    <subcellularLocation>
        <location evidence="1">Membrane</location>
        <topology evidence="1">Single-pass membrane protein</topology>
    </subcellularLocation>
</comment>
<feature type="domain" description="Penicillin-binding protein dimerisation" evidence="12">
    <location>
        <begin position="35"/>
        <end position="233"/>
    </location>
</feature>
<dbReference type="GO" id="GO:0008658">
    <property type="term" value="F:penicillin binding"/>
    <property type="evidence" value="ECO:0007669"/>
    <property type="project" value="InterPro"/>
</dbReference>
<keyword evidence="13" id="KW-0131">Cell cycle</keyword>
<dbReference type="GO" id="GO:0071972">
    <property type="term" value="F:peptidoglycan L,D-transpeptidase activity"/>
    <property type="evidence" value="ECO:0007669"/>
    <property type="project" value="TreeGrafter"/>
</dbReference>
<dbReference type="InterPro" id="IPR001460">
    <property type="entry name" value="PCN-bd_Tpept"/>
</dbReference>
<keyword evidence="13" id="KW-0132">Cell division</keyword>
<name>A0A229UW34_9BACL</name>
<gene>
    <name evidence="13" type="ORF">CF651_04470</name>
</gene>
<evidence type="ECO:0000256" key="4">
    <source>
        <dbReference type="ARBA" id="ARBA00022475"/>
    </source>
</evidence>
<dbReference type="SUPFAM" id="SSF56519">
    <property type="entry name" value="Penicillin binding protein dimerisation domain"/>
    <property type="match status" value="1"/>
</dbReference>
<dbReference type="Gene3D" id="3.40.710.10">
    <property type="entry name" value="DD-peptidase/beta-lactamase superfamily"/>
    <property type="match status" value="1"/>
</dbReference>
<dbReference type="PANTHER" id="PTHR30627:SF2">
    <property type="entry name" value="PEPTIDOGLYCAN D,D-TRANSPEPTIDASE MRDA"/>
    <property type="match status" value="1"/>
</dbReference>
<evidence type="ECO:0000256" key="2">
    <source>
        <dbReference type="ARBA" id="ARBA00004236"/>
    </source>
</evidence>
<evidence type="ECO:0000256" key="9">
    <source>
        <dbReference type="ARBA" id="ARBA00023136"/>
    </source>
</evidence>
<evidence type="ECO:0000256" key="8">
    <source>
        <dbReference type="ARBA" id="ARBA00022989"/>
    </source>
</evidence>
<dbReference type="Pfam" id="PF00905">
    <property type="entry name" value="Transpeptidase"/>
    <property type="match status" value="1"/>
</dbReference>
<dbReference type="GO" id="GO:0051301">
    <property type="term" value="P:cell division"/>
    <property type="evidence" value="ECO:0007669"/>
    <property type="project" value="UniProtKB-KW"/>
</dbReference>
<evidence type="ECO:0000259" key="11">
    <source>
        <dbReference type="Pfam" id="PF00905"/>
    </source>
</evidence>
<dbReference type="GO" id="GO:0009252">
    <property type="term" value="P:peptidoglycan biosynthetic process"/>
    <property type="evidence" value="ECO:0007669"/>
    <property type="project" value="UniProtKB-KW"/>
</dbReference>
<dbReference type="GO" id="GO:0008360">
    <property type="term" value="P:regulation of cell shape"/>
    <property type="evidence" value="ECO:0007669"/>
    <property type="project" value="UniProtKB-KW"/>
</dbReference>
<dbReference type="Proteomes" id="UP000215509">
    <property type="component" value="Unassembled WGS sequence"/>
</dbReference>